<dbReference type="PROSITE" id="PS00080">
    <property type="entry name" value="MULTICOPPER_OXIDASE2"/>
    <property type="match status" value="1"/>
</dbReference>
<organism evidence="8 9">
    <name type="scientific">Dreissena polymorpha</name>
    <name type="common">Zebra mussel</name>
    <name type="synonym">Mytilus polymorpha</name>
    <dbReference type="NCBI Taxonomy" id="45954"/>
    <lineage>
        <taxon>Eukaryota</taxon>
        <taxon>Metazoa</taxon>
        <taxon>Spiralia</taxon>
        <taxon>Lophotrochozoa</taxon>
        <taxon>Mollusca</taxon>
        <taxon>Bivalvia</taxon>
        <taxon>Autobranchia</taxon>
        <taxon>Heteroconchia</taxon>
        <taxon>Euheterodonta</taxon>
        <taxon>Imparidentia</taxon>
        <taxon>Neoheterodontei</taxon>
        <taxon>Myida</taxon>
        <taxon>Dreissenoidea</taxon>
        <taxon>Dreissenidae</taxon>
        <taxon>Dreissena</taxon>
    </lineage>
</organism>
<feature type="chain" id="PRO_5039314281" description="Laccase" evidence="4">
    <location>
        <begin position="21"/>
        <end position="698"/>
    </location>
</feature>
<dbReference type="InterPro" id="IPR011707">
    <property type="entry name" value="Cu-oxidase-like_N"/>
</dbReference>
<comment type="caution">
    <text evidence="8">The sequence shown here is derived from an EMBL/GenBank/DDBJ whole genome shotgun (WGS) entry which is preliminary data.</text>
</comment>
<feature type="domain" description="Plastocyanin-like" evidence="5">
    <location>
        <begin position="256"/>
        <end position="384"/>
    </location>
</feature>
<dbReference type="CDD" id="cd13884">
    <property type="entry name" value="CuRO_2_tcLCC_insect_like"/>
    <property type="match status" value="1"/>
</dbReference>
<proteinExistence type="inferred from homology"/>
<keyword evidence="2" id="KW-0479">Metal-binding</keyword>
<dbReference type="Pfam" id="PF07732">
    <property type="entry name" value="Cu-oxidase_3"/>
    <property type="match status" value="1"/>
</dbReference>
<gene>
    <name evidence="8" type="ORF">DPMN_159624</name>
</gene>
<keyword evidence="9" id="KW-1185">Reference proteome</keyword>
<dbReference type="AlphaFoldDB" id="A0A9D4EKZ9"/>
<dbReference type="InterPro" id="IPR045087">
    <property type="entry name" value="Cu-oxidase_fam"/>
</dbReference>
<dbReference type="InterPro" id="IPR001117">
    <property type="entry name" value="Cu-oxidase_2nd"/>
</dbReference>
<dbReference type="Gene3D" id="2.60.40.420">
    <property type="entry name" value="Cupredoxins - blue copper proteins"/>
    <property type="match status" value="3"/>
</dbReference>
<evidence type="ECO:0000313" key="8">
    <source>
        <dbReference type="EMBL" id="KAH3781720.1"/>
    </source>
</evidence>
<feature type="domain" description="Plastocyanin-like" evidence="6">
    <location>
        <begin position="503"/>
        <end position="634"/>
    </location>
</feature>
<dbReference type="EMBL" id="JAIWYP010000008">
    <property type="protein sequence ID" value="KAH3781720.1"/>
    <property type="molecule type" value="Genomic_DNA"/>
</dbReference>
<dbReference type="FunFam" id="2.60.40.420:FF:000031">
    <property type="entry name" value="Laccase-2 isoform A"/>
    <property type="match status" value="1"/>
</dbReference>
<keyword evidence="3" id="KW-0560">Oxidoreductase</keyword>
<dbReference type="GO" id="GO:0006826">
    <property type="term" value="P:iron ion transport"/>
    <property type="evidence" value="ECO:0007669"/>
    <property type="project" value="TreeGrafter"/>
</dbReference>
<evidence type="ECO:0000313" key="9">
    <source>
        <dbReference type="Proteomes" id="UP000828390"/>
    </source>
</evidence>
<dbReference type="GO" id="GO:0005886">
    <property type="term" value="C:plasma membrane"/>
    <property type="evidence" value="ECO:0007669"/>
    <property type="project" value="TreeGrafter"/>
</dbReference>
<dbReference type="Pfam" id="PF00394">
    <property type="entry name" value="Cu-oxidase"/>
    <property type="match status" value="1"/>
</dbReference>
<accession>A0A9D4EKZ9</accession>
<evidence type="ECO:0000259" key="5">
    <source>
        <dbReference type="Pfam" id="PF00394"/>
    </source>
</evidence>
<dbReference type="GO" id="GO:0005507">
    <property type="term" value="F:copper ion binding"/>
    <property type="evidence" value="ECO:0007669"/>
    <property type="project" value="InterPro"/>
</dbReference>
<dbReference type="CDD" id="cd13905">
    <property type="entry name" value="CuRO_3_tcLLC2_insect_like"/>
    <property type="match status" value="1"/>
</dbReference>
<name>A0A9D4EKZ9_DREPO</name>
<dbReference type="InterPro" id="IPR008972">
    <property type="entry name" value="Cupredoxin"/>
</dbReference>
<evidence type="ECO:0008006" key="10">
    <source>
        <dbReference type="Google" id="ProtNLM"/>
    </source>
</evidence>
<dbReference type="FunFam" id="2.60.40.420:FF:000045">
    <property type="entry name" value="Laccase 2"/>
    <property type="match status" value="1"/>
</dbReference>
<feature type="domain" description="Plastocyanin-like" evidence="7">
    <location>
        <begin position="78"/>
        <end position="190"/>
    </location>
</feature>
<evidence type="ECO:0000256" key="1">
    <source>
        <dbReference type="ARBA" id="ARBA00010609"/>
    </source>
</evidence>
<protein>
    <recommendedName>
        <fullName evidence="10">Laccase</fullName>
    </recommendedName>
</protein>
<dbReference type="PANTHER" id="PTHR11709:SF232">
    <property type="entry name" value="STRAW, ISOFORM G"/>
    <property type="match status" value="1"/>
</dbReference>
<dbReference type="InterPro" id="IPR002355">
    <property type="entry name" value="Cu_oxidase_Cu_BS"/>
</dbReference>
<feature type="signal peptide" evidence="4">
    <location>
        <begin position="1"/>
        <end position="20"/>
    </location>
</feature>
<dbReference type="SUPFAM" id="SSF49503">
    <property type="entry name" value="Cupredoxins"/>
    <property type="match status" value="3"/>
</dbReference>
<evidence type="ECO:0000259" key="7">
    <source>
        <dbReference type="Pfam" id="PF07732"/>
    </source>
</evidence>
<evidence type="ECO:0000256" key="2">
    <source>
        <dbReference type="ARBA" id="ARBA00022723"/>
    </source>
</evidence>
<evidence type="ECO:0000256" key="4">
    <source>
        <dbReference type="SAM" id="SignalP"/>
    </source>
</evidence>
<dbReference type="Proteomes" id="UP000828390">
    <property type="component" value="Unassembled WGS sequence"/>
</dbReference>
<evidence type="ECO:0000256" key="3">
    <source>
        <dbReference type="ARBA" id="ARBA00023002"/>
    </source>
</evidence>
<sequence length="698" mass="78048">MQTLLILVAVSVVVHNYVVGLKSYRVLDTYDNHLCNRPCQVNRPQTCYYDFELELYFALPKGCFDCPRNKTDCARPHCIAADGVSRAVYTVNRMLPGPAIHVCENDTIVVNVVNHLTNGEGTSIHWHGVLQHDSQFMDGVAMVTQCPIPIRGSFEYRFKAENAGTHFWHAHSGLQRADGLFGALVVRQPDELEPHLGIYDFDLPEHTLIVNDWLNELSINRFAHHHVAGGDNKPRSMLINEGNINRFAHHHVAGGDNKPRSMLINGKGRLQNFTHEDNTTIYTPVHVFTVSRGRRYRFRSISNGILNCPIQISIDNHTMTMIASDGNAFEPLEVETFNIFAGERFDFVLSAVMPVGNYWIRTRGLADCGVKSAHQVAILRYQGAPDQDPPLNVSWDLGNRSGKKLNLWNQRSGPDQIAVADLTSKNVHNTALLKEIPDKKVYLAMDFNSIDNYHFHDESYYPLATVQKAFKLLSPQMNHISMVLPHAPPLSQLKDIPDTSFCNADNTGSTNCSEEFCECVHRIQVDLGDTVELVVIDEGVPFNANHPMHLHGHAFHVVGMDRLGENTSLSQVKELDAQGKLPRNLRTAVLKDTVTVPDGGYAILRFHADNPGFWFFHCHIEFHVDIGMGILIQVGKVGDMPPVPKNFPKCGNWAFNGNEDIKQTEKVTCVSGASELTSASFISLSVPLILFHVLNSMN</sequence>
<evidence type="ECO:0000259" key="6">
    <source>
        <dbReference type="Pfam" id="PF07731"/>
    </source>
</evidence>
<reference evidence="8" key="2">
    <citation type="submission" date="2020-11" db="EMBL/GenBank/DDBJ databases">
        <authorList>
            <person name="McCartney M.A."/>
            <person name="Auch B."/>
            <person name="Kono T."/>
            <person name="Mallez S."/>
            <person name="Becker A."/>
            <person name="Gohl D.M."/>
            <person name="Silverstein K.A.T."/>
            <person name="Koren S."/>
            <person name="Bechman K.B."/>
            <person name="Herman A."/>
            <person name="Abrahante J.E."/>
            <person name="Garbe J."/>
        </authorList>
    </citation>
    <scope>NUCLEOTIDE SEQUENCE</scope>
    <source>
        <strain evidence="8">Duluth1</strain>
        <tissue evidence="8">Whole animal</tissue>
    </source>
</reference>
<keyword evidence="4" id="KW-0732">Signal</keyword>
<comment type="similarity">
    <text evidence="1">Belongs to the multicopper oxidase family.</text>
</comment>
<dbReference type="CDD" id="cd13858">
    <property type="entry name" value="CuRO_1_tcLCC2_insect_like"/>
    <property type="match status" value="1"/>
</dbReference>
<dbReference type="PANTHER" id="PTHR11709">
    <property type="entry name" value="MULTI-COPPER OXIDASE"/>
    <property type="match status" value="1"/>
</dbReference>
<dbReference type="InterPro" id="IPR011706">
    <property type="entry name" value="Cu-oxidase_C"/>
</dbReference>
<dbReference type="Pfam" id="PF07731">
    <property type="entry name" value="Cu-oxidase_2"/>
    <property type="match status" value="1"/>
</dbReference>
<reference evidence="8" key="1">
    <citation type="journal article" date="2019" name="bioRxiv">
        <title>The Genome of the Zebra Mussel, Dreissena polymorpha: A Resource for Invasive Species Research.</title>
        <authorList>
            <person name="McCartney M.A."/>
            <person name="Auch B."/>
            <person name="Kono T."/>
            <person name="Mallez S."/>
            <person name="Zhang Y."/>
            <person name="Obille A."/>
            <person name="Becker A."/>
            <person name="Abrahante J.E."/>
            <person name="Garbe J."/>
            <person name="Badalamenti J.P."/>
            <person name="Herman A."/>
            <person name="Mangelson H."/>
            <person name="Liachko I."/>
            <person name="Sullivan S."/>
            <person name="Sone E.D."/>
            <person name="Koren S."/>
            <person name="Silverstein K.A.T."/>
            <person name="Beckman K.B."/>
            <person name="Gohl D.M."/>
        </authorList>
    </citation>
    <scope>NUCLEOTIDE SEQUENCE</scope>
    <source>
        <strain evidence="8">Duluth1</strain>
        <tissue evidence="8">Whole animal</tissue>
    </source>
</reference>
<dbReference type="GO" id="GO:0016491">
    <property type="term" value="F:oxidoreductase activity"/>
    <property type="evidence" value="ECO:0007669"/>
    <property type="project" value="UniProtKB-KW"/>
</dbReference>